<organism evidence="1 2">
    <name type="scientific">Anaerobacillus arseniciselenatis</name>
    <dbReference type="NCBI Taxonomy" id="85682"/>
    <lineage>
        <taxon>Bacteria</taxon>
        <taxon>Bacillati</taxon>
        <taxon>Bacillota</taxon>
        <taxon>Bacilli</taxon>
        <taxon>Bacillales</taxon>
        <taxon>Bacillaceae</taxon>
        <taxon>Anaerobacillus</taxon>
    </lineage>
</organism>
<evidence type="ECO:0008006" key="3">
    <source>
        <dbReference type="Google" id="ProtNLM"/>
    </source>
</evidence>
<reference evidence="1 2" key="1">
    <citation type="submission" date="2016-10" db="EMBL/GenBank/DDBJ databases">
        <title>Draft genome sequences of four alkaliphilic bacteria belonging to the Anaerobacillus genus.</title>
        <authorList>
            <person name="Bassil N.M."/>
            <person name="Lloyd J.R."/>
        </authorList>
    </citation>
    <scope>NUCLEOTIDE SEQUENCE [LARGE SCALE GENOMIC DNA]</scope>
    <source>
        <strain evidence="1 2">DSM 15340</strain>
    </source>
</reference>
<proteinExistence type="predicted"/>
<evidence type="ECO:0000313" key="1">
    <source>
        <dbReference type="EMBL" id="OIJ16115.1"/>
    </source>
</evidence>
<sequence>MKKLFITLLTIITIYSIYYDLNMGTLPQMTEAANYITEQHTGESKSKSELIEVQPGYTVLTIVEELHIGPVKASIQQIVSDFEQLNPGASASNIQVGKSYLFPLYQ</sequence>
<evidence type="ECO:0000313" key="2">
    <source>
        <dbReference type="Proteomes" id="UP000180098"/>
    </source>
</evidence>
<keyword evidence="2" id="KW-1185">Reference proteome</keyword>
<protein>
    <recommendedName>
        <fullName evidence="3">LysM domain-containing protein</fullName>
    </recommendedName>
</protein>
<comment type="caution">
    <text evidence="1">The sequence shown here is derived from an EMBL/GenBank/DDBJ whole genome shotgun (WGS) entry which is preliminary data.</text>
</comment>
<dbReference type="RefSeq" id="WP_071312040.1">
    <property type="nucleotide sequence ID" value="NZ_MLQQ01000001.1"/>
</dbReference>
<name>A0A1S2LXJ3_9BACI</name>
<dbReference type="Proteomes" id="UP000180098">
    <property type="component" value="Unassembled WGS sequence"/>
</dbReference>
<dbReference type="OrthoDB" id="2691912at2"/>
<dbReference type="AlphaFoldDB" id="A0A1S2LXJ3"/>
<dbReference type="EMBL" id="MLQQ01000001">
    <property type="protein sequence ID" value="OIJ16115.1"/>
    <property type="molecule type" value="Genomic_DNA"/>
</dbReference>
<accession>A0A1S2LXJ3</accession>
<gene>
    <name evidence="1" type="ORF">BKP35_03820</name>
</gene>